<evidence type="ECO:0000259" key="12">
    <source>
        <dbReference type="PROSITE" id="PS50106"/>
    </source>
</evidence>
<feature type="domain" description="PDZ" evidence="12">
    <location>
        <begin position="102"/>
        <end position="178"/>
    </location>
</feature>
<evidence type="ECO:0000256" key="6">
    <source>
        <dbReference type="ARBA" id="ARBA00022801"/>
    </source>
</evidence>
<dbReference type="InterPro" id="IPR004387">
    <property type="entry name" value="Pept_M50_Zn"/>
</dbReference>
<evidence type="ECO:0000256" key="4">
    <source>
        <dbReference type="ARBA" id="ARBA00022670"/>
    </source>
</evidence>
<dbReference type="AlphaFoldDB" id="A0A0G1H6J2"/>
<dbReference type="PROSITE" id="PS50106">
    <property type="entry name" value="PDZ"/>
    <property type="match status" value="1"/>
</dbReference>
<feature type="transmembrane region" description="Helical" evidence="11">
    <location>
        <begin position="271"/>
        <end position="291"/>
    </location>
</feature>
<dbReference type="InterPro" id="IPR001478">
    <property type="entry name" value="PDZ"/>
</dbReference>
<protein>
    <recommendedName>
        <fullName evidence="11">Zinc metalloprotease</fullName>
        <ecNumber evidence="11">3.4.24.-</ecNumber>
    </recommendedName>
</protein>
<dbReference type="GO" id="GO:0004222">
    <property type="term" value="F:metalloendopeptidase activity"/>
    <property type="evidence" value="ECO:0007669"/>
    <property type="project" value="InterPro"/>
</dbReference>
<sequence length="347" mass="37355">METVLYAVVLLGGLIAFHEFGHFVFAKMFGVGVHVFSIGFGPKLLHKKIGETEYTLSLVPLGGYVKMEGEGEASDSEKSFSAKAPWKRILIIVAGPLFNFLLGFTLITSSYLIDGVPIVTTKVGVVAKDSPAEQAGILAGDKIIAINGKSVKNWEEFSKIMTKKADDHSVELSVERGSGVFKIVVSPRVVNSTNIFGETIKKRAIGIQPGEIVKERGGGKAFMAGAEQATWLSWITIVSVGKMIQNKISSDNIGGPIAIVQGISISAKISLGALLFFAGIISLSLFVLNLLPIPVLDGGHLPFLAIEWVRGKPVKEETIKRAQFVGIALLVMVFLLGTYNDIMRLLK</sequence>
<evidence type="ECO:0000256" key="5">
    <source>
        <dbReference type="ARBA" id="ARBA00022692"/>
    </source>
</evidence>
<comment type="cofactor">
    <cofactor evidence="1 11">
        <name>Zn(2+)</name>
        <dbReference type="ChEBI" id="CHEBI:29105"/>
    </cofactor>
</comment>
<dbReference type="NCBIfam" id="TIGR00054">
    <property type="entry name" value="RIP metalloprotease RseP"/>
    <property type="match status" value="1"/>
</dbReference>
<keyword evidence="6 11" id="KW-0378">Hydrolase</keyword>
<dbReference type="GO" id="GO:0006508">
    <property type="term" value="P:proteolysis"/>
    <property type="evidence" value="ECO:0007669"/>
    <property type="project" value="UniProtKB-KW"/>
</dbReference>
<name>A0A0G1H6J2_9BACT</name>
<gene>
    <name evidence="13" type="ORF">UW30_C0002G0004</name>
</gene>
<evidence type="ECO:0000256" key="8">
    <source>
        <dbReference type="ARBA" id="ARBA00022989"/>
    </source>
</evidence>
<dbReference type="CDD" id="cd23081">
    <property type="entry name" value="cpPDZ_EcRseP-like"/>
    <property type="match status" value="1"/>
</dbReference>
<reference evidence="13 14" key="1">
    <citation type="journal article" date="2015" name="Nature">
        <title>rRNA introns, odd ribosomes, and small enigmatic genomes across a large radiation of phyla.</title>
        <authorList>
            <person name="Brown C.T."/>
            <person name="Hug L.A."/>
            <person name="Thomas B.C."/>
            <person name="Sharon I."/>
            <person name="Castelle C.J."/>
            <person name="Singh A."/>
            <person name="Wilkins M.J."/>
            <person name="Williams K.H."/>
            <person name="Banfield J.F."/>
        </authorList>
    </citation>
    <scope>NUCLEOTIDE SEQUENCE [LARGE SCALE GENOMIC DNA]</scope>
</reference>
<dbReference type="InterPro" id="IPR036034">
    <property type="entry name" value="PDZ_sf"/>
</dbReference>
<dbReference type="GO" id="GO:0046872">
    <property type="term" value="F:metal ion binding"/>
    <property type="evidence" value="ECO:0007669"/>
    <property type="project" value="UniProtKB-KW"/>
</dbReference>
<comment type="subcellular location">
    <subcellularLocation>
        <location evidence="2">Membrane</location>
        <topology evidence="2">Multi-pass membrane protein</topology>
    </subcellularLocation>
</comment>
<accession>A0A0G1H6J2</accession>
<proteinExistence type="inferred from homology"/>
<dbReference type="Gene3D" id="2.30.42.10">
    <property type="match status" value="1"/>
</dbReference>
<keyword evidence="11" id="KW-0479">Metal-binding</keyword>
<dbReference type="STRING" id="1618647.UW30_C0002G0004"/>
<dbReference type="PATRIC" id="fig|1618647.3.peg.107"/>
<evidence type="ECO:0000256" key="9">
    <source>
        <dbReference type="ARBA" id="ARBA00023049"/>
    </source>
</evidence>
<evidence type="ECO:0000313" key="14">
    <source>
        <dbReference type="Proteomes" id="UP000034736"/>
    </source>
</evidence>
<dbReference type="CDD" id="cd06163">
    <property type="entry name" value="S2P-M50_PDZ_RseP-like"/>
    <property type="match status" value="1"/>
</dbReference>
<dbReference type="SUPFAM" id="SSF50156">
    <property type="entry name" value="PDZ domain-like"/>
    <property type="match status" value="1"/>
</dbReference>
<dbReference type="Proteomes" id="UP000034736">
    <property type="component" value="Unassembled WGS sequence"/>
</dbReference>
<keyword evidence="5 11" id="KW-0812">Transmembrane</keyword>
<comment type="caution">
    <text evidence="13">The sequence shown here is derived from an EMBL/GenBank/DDBJ whole genome shotgun (WGS) entry which is preliminary data.</text>
</comment>
<dbReference type="EC" id="3.4.24.-" evidence="11"/>
<dbReference type="PANTHER" id="PTHR42837">
    <property type="entry name" value="REGULATOR OF SIGMA-E PROTEASE RSEP"/>
    <property type="match status" value="1"/>
</dbReference>
<evidence type="ECO:0000256" key="2">
    <source>
        <dbReference type="ARBA" id="ARBA00004141"/>
    </source>
</evidence>
<feature type="transmembrane region" description="Helical" evidence="11">
    <location>
        <begin position="322"/>
        <end position="339"/>
    </location>
</feature>
<organism evidence="13 14">
    <name type="scientific">Candidatus Giovannonibacteria bacterium GW2011_GWA2_44_13b</name>
    <dbReference type="NCBI Taxonomy" id="1618647"/>
    <lineage>
        <taxon>Bacteria</taxon>
        <taxon>Candidatus Giovannoniibacteriota</taxon>
    </lineage>
</organism>
<dbReference type="GO" id="GO:0016020">
    <property type="term" value="C:membrane"/>
    <property type="evidence" value="ECO:0007669"/>
    <property type="project" value="UniProtKB-SubCell"/>
</dbReference>
<dbReference type="Pfam" id="PF17820">
    <property type="entry name" value="PDZ_6"/>
    <property type="match status" value="1"/>
</dbReference>
<keyword evidence="9 11" id="KW-0482">Metalloprotease</keyword>
<keyword evidence="8 11" id="KW-1133">Transmembrane helix</keyword>
<evidence type="ECO:0000256" key="11">
    <source>
        <dbReference type="RuleBase" id="RU362031"/>
    </source>
</evidence>
<keyword evidence="7 11" id="KW-0862">Zinc</keyword>
<dbReference type="InterPro" id="IPR041489">
    <property type="entry name" value="PDZ_6"/>
</dbReference>
<dbReference type="EMBL" id="LCHU01000002">
    <property type="protein sequence ID" value="KKT42093.1"/>
    <property type="molecule type" value="Genomic_DNA"/>
</dbReference>
<dbReference type="Pfam" id="PF02163">
    <property type="entry name" value="Peptidase_M50"/>
    <property type="match status" value="1"/>
</dbReference>
<feature type="transmembrane region" description="Helical" evidence="11">
    <location>
        <begin position="89"/>
        <end position="113"/>
    </location>
</feature>
<evidence type="ECO:0000313" key="13">
    <source>
        <dbReference type="EMBL" id="KKT42093.1"/>
    </source>
</evidence>
<keyword evidence="4 13" id="KW-0645">Protease</keyword>
<evidence type="ECO:0000256" key="10">
    <source>
        <dbReference type="ARBA" id="ARBA00023136"/>
    </source>
</evidence>
<evidence type="ECO:0000256" key="3">
    <source>
        <dbReference type="ARBA" id="ARBA00007931"/>
    </source>
</evidence>
<dbReference type="InterPro" id="IPR008915">
    <property type="entry name" value="Peptidase_M50"/>
</dbReference>
<comment type="similarity">
    <text evidence="3 11">Belongs to the peptidase M50B family.</text>
</comment>
<dbReference type="SMART" id="SM00228">
    <property type="entry name" value="PDZ"/>
    <property type="match status" value="1"/>
</dbReference>
<keyword evidence="10 11" id="KW-0472">Membrane</keyword>
<evidence type="ECO:0000256" key="7">
    <source>
        <dbReference type="ARBA" id="ARBA00022833"/>
    </source>
</evidence>
<evidence type="ECO:0000256" key="1">
    <source>
        <dbReference type="ARBA" id="ARBA00001947"/>
    </source>
</evidence>
<dbReference type="PANTHER" id="PTHR42837:SF2">
    <property type="entry name" value="MEMBRANE METALLOPROTEASE ARASP2, CHLOROPLASTIC-RELATED"/>
    <property type="match status" value="1"/>
</dbReference>